<keyword evidence="2" id="KW-1185">Reference proteome</keyword>
<sequence length="724" mass="81090">MATNSPPFRYSTSLVAQDQPKIRLLRLLPAEGDNDEIYCDLEEYHFDETCPEYEALSYVWGDTSTLVTIYCNDQALQVTESLYEALRTLRQETDSRTLWIDQITINQQDDAEKSHQVAMMRDIYRRSARTIAWLGKPRSLDHDGLATLRRLALSMRKHTLGRIASGDSPFQSASMSTGEAYRALTQNPEKVWGTMAPAFTELKGIQAVLRNSWFTRMWIVQEATVCPSLQLQSGNLTISFDLFVLGSIIAALSLSGKRRANIAAGSGLRKLCTLAYIRAKALEPQSEELELDRLIVACRSFKATDLRDRFYALYGTSSTDVLQIGLHTDYTVAARQAMISATFALLKKTKSLQMLELTECCSATDTGLPSWVPSTRSDSDPDLYPWSFKQNQRPFDQILITAMAESLFQSISSDDPEEGDQYVEIDREELLAPILEEAEKDTQIFDPNLPKSPLHFMEIENNEVLCLHGQLLDRIEETGPVVLFPAGLERGYGSFEHPTNYMAAFNDEEEISSRLRDLPAELGDIFSRTWAGAGSVINDWIKYIDAVVKTDLMVMGRAKKHQYPTGDSVLTAYRKVVCAGQLLGMTEEEQSKIFDSWRKSMKPAMALGSLKRSLGLQNLLEPGSLLITSMTAHALYDVELSLVYGDAMSCLLGRKLAWTAKGYLAMVPAAARDGDFVFSLRGSSMLFVLRRCGNAWKFLGPSWVHGMMERQLINEDACGIVKIV</sequence>
<proteinExistence type="predicted"/>
<comment type="caution">
    <text evidence="1">The sequence shown here is derived from an EMBL/GenBank/DDBJ whole genome shotgun (WGS) entry which is preliminary data.</text>
</comment>
<gene>
    <name evidence="1" type="ORF">H2198_007997</name>
</gene>
<protein>
    <submittedName>
        <fullName evidence="1">Uncharacterized protein</fullName>
    </submittedName>
</protein>
<evidence type="ECO:0000313" key="2">
    <source>
        <dbReference type="Proteomes" id="UP001172386"/>
    </source>
</evidence>
<name>A0ACC2ZYN2_9EURO</name>
<evidence type="ECO:0000313" key="1">
    <source>
        <dbReference type="EMBL" id="KAJ9652770.1"/>
    </source>
</evidence>
<organism evidence="1 2">
    <name type="scientific">Neophaeococcomyces mojaviensis</name>
    <dbReference type="NCBI Taxonomy" id="3383035"/>
    <lineage>
        <taxon>Eukaryota</taxon>
        <taxon>Fungi</taxon>
        <taxon>Dikarya</taxon>
        <taxon>Ascomycota</taxon>
        <taxon>Pezizomycotina</taxon>
        <taxon>Eurotiomycetes</taxon>
        <taxon>Chaetothyriomycetidae</taxon>
        <taxon>Chaetothyriales</taxon>
        <taxon>Chaetothyriales incertae sedis</taxon>
        <taxon>Neophaeococcomyces</taxon>
    </lineage>
</organism>
<reference evidence="1" key="1">
    <citation type="submission" date="2022-10" db="EMBL/GenBank/DDBJ databases">
        <title>Culturing micro-colonial fungi from biological soil crusts in the Mojave desert and describing Neophaeococcomyces mojavensis, and introducing the new genera and species Taxawa tesnikishii.</title>
        <authorList>
            <person name="Kurbessoian T."/>
            <person name="Stajich J.E."/>
        </authorList>
    </citation>
    <scope>NUCLEOTIDE SEQUENCE</scope>
    <source>
        <strain evidence="1">JES_112</strain>
    </source>
</reference>
<dbReference type="EMBL" id="JAPDRQ010000183">
    <property type="protein sequence ID" value="KAJ9652770.1"/>
    <property type="molecule type" value="Genomic_DNA"/>
</dbReference>
<dbReference type="Proteomes" id="UP001172386">
    <property type="component" value="Unassembled WGS sequence"/>
</dbReference>
<accession>A0ACC2ZYN2</accession>